<keyword evidence="2" id="KW-1185">Reference proteome</keyword>
<organism evidence="1 2">
    <name type="scientific">Grifola frondosa</name>
    <name type="common">Maitake</name>
    <name type="synonym">Polyporus frondosus</name>
    <dbReference type="NCBI Taxonomy" id="5627"/>
    <lineage>
        <taxon>Eukaryota</taxon>
        <taxon>Fungi</taxon>
        <taxon>Dikarya</taxon>
        <taxon>Basidiomycota</taxon>
        <taxon>Agaricomycotina</taxon>
        <taxon>Agaricomycetes</taxon>
        <taxon>Polyporales</taxon>
        <taxon>Grifolaceae</taxon>
        <taxon>Grifola</taxon>
    </lineage>
</organism>
<sequence length="341" mass="38180">MRLSLMLRRPPCIAYRYVDAKPPTLRGDDELPSKTPKEICASFAFYCYSASHLSDDHQQIYILHWLHGFMAESMAPALELVVGSPPPLYSDVVAMDIRIREFYMPPILHMVSGPSAGNSMNVVQRWAFLDRELALLNLHRGHYVQALTDGFTSKHTHMPSVMAIFRGTRNLIWNLETYYRQEPEFCIRSVMMWSNCFSAAIALSLLISRVPECCLSAHALLEVAKVMRLFLEVKDRSPIAEKALAFNLMAIMIGLFMRWWRRPDARATAAFEPGRLLAGAQACGAGHADGGASAATGMGASGKQTHVEELRVICDHGNDLRAMGRTVQDRITRLRRAVLSS</sequence>
<gene>
    <name evidence="1" type="ORF">A0H81_08406</name>
</gene>
<dbReference type="STRING" id="5627.A0A1C7M582"/>
<dbReference type="EMBL" id="LUGG01000011">
    <property type="protein sequence ID" value="OBZ71519.1"/>
    <property type="molecule type" value="Genomic_DNA"/>
</dbReference>
<comment type="caution">
    <text evidence="1">The sequence shown here is derived from an EMBL/GenBank/DDBJ whole genome shotgun (WGS) entry which is preliminary data.</text>
</comment>
<evidence type="ECO:0000313" key="1">
    <source>
        <dbReference type="EMBL" id="OBZ71519.1"/>
    </source>
</evidence>
<protein>
    <submittedName>
        <fullName evidence="1">Uncharacterized protein</fullName>
    </submittedName>
</protein>
<dbReference type="CDD" id="cd12148">
    <property type="entry name" value="fungal_TF_MHR"/>
    <property type="match status" value="1"/>
</dbReference>
<dbReference type="OrthoDB" id="424974at2759"/>
<name>A0A1C7M582_GRIFR</name>
<proteinExistence type="predicted"/>
<dbReference type="Proteomes" id="UP000092993">
    <property type="component" value="Unassembled WGS sequence"/>
</dbReference>
<evidence type="ECO:0000313" key="2">
    <source>
        <dbReference type="Proteomes" id="UP000092993"/>
    </source>
</evidence>
<accession>A0A1C7M582</accession>
<dbReference type="AlphaFoldDB" id="A0A1C7M582"/>
<reference evidence="1 2" key="1">
    <citation type="submission" date="2016-03" db="EMBL/GenBank/DDBJ databases">
        <title>Whole genome sequencing of Grifola frondosa 9006-11.</title>
        <authorList>
            <person name="Min B."/>
            <person name="Park H."/>
            <person name="Kim J.-G."/>
            <person name="Cho H."/>
            <person name="Oh Y.-L."/>
            <person name="Kong W.-S."/>
            <person name="Choi I.-G."/>
        </authorList>
    </citation>
    <scope>NUCLEOTIDE SEQUENCE [LARGE SCALE GENOMIC DNA]</scope>
    <source>
        <strain evidence="1 2">9006-11</strain>
    </source>
</reference>